<dbReference type="EMBL" id="WNDQ01000020">
    <property type="protein sequence ID" value="KAF1021532.1"/>
    <property type="molecule type" value="Genomic_DNA"/>
</dbReference>
<proteinExistence type="predicted"/>
<accession>A0A7V8FPB3</accession>
<comment type="caution">
    <text evidence="1">The sequence shown here is derived from an EMBL/GenBank/DDBJ whole genome shotgun (WGS) entry which is preliminary data.</text>
</comment>
<dbReference type="Pfam" id="PF04328">
    <property type="entry name" value="Sel_put"/>
    <property type="match status" value="1"/>
</dbReference>
<sequence>MFRNLDLPRVGRYLGQAARMMVGMPDYGTYVEHMKKTHPDQPYMSYEAFFKERLDARYGGGKGRPVRCC</sequence>
<dbReference type="AlphaFoldDB" id="A0A7V8FPB3"/>
<dbReference type="InterPro" id="IPR007423">
    <property type="entry name" value="Sel_put"/>
</dbReference>
<evidence type="ECO:0000313" key="2">
    <source>
        <dbReference type="Proteomes" id="UP000461670"/>
    </source>
</evidence>
<name>A0A7V8FPB3_9BURK</name>
<gene>
    <name evidence="1" type="ORF">GAK30_01751</name>
</gene>
<protein>
    <recommendedName>
        <fullName evidence="3">YbdD/YjiX family protein</fullName>
    </recommendedName>
</protein>
<dbReference type="PANTHER" id="PTHR38453">
    <property type="entry name" value="CYTOPLASMIC PROTEIN-RELATED"/>
    <property type="match status" value="1"/>
</dbReference>
<evidence type="ECO:0008006" key="3">
    <source>
        <dbReference type="Google" id="ProtNLM"/>
    </source>
</evidence>
<organism evidence="1 2">
    <name type="scientific">Paracidovorax wautersii</name>
    <dbReference type="NCBI Taxonomy" id="1177982"/>
    <lineage>
        <taxon>Bacteria</taxon>
        <taxon>Pseudomonadati</taxon>
        <taxon>Pseudomonadota</taxon>
        <taxon>Betaproteobacteria</taxon>
        <taxon>Burkholderiales</taxon>
        <taxon>Comamonadaceae</taxon>
        <taxon>Paracidovorax</taxon>
    </lineage>
</organism>
<dbReference type="PANTHER" id="PTHR38453:SF1">
    <property type="entry name" value="CYTOPLASMIC PROTEIN"/>
    <property type="match status" value="1"/>
</dbReference>
<evidence type="ECO:0000313" key="1">
    <source>
        <dbReference type="EMBL" id="KAF1021532.1"/>
    </source>
</evidence>
<dbReference type="Proteomes" id="UP000461670">
    <property type="component" value="Unassembled WGS sequence"/>
</dbReference>
<reference evidence="2" key="1">
    <citation type="journal article" date="2020" name="MBio">
        <title>Horizontal gene transfer to a defensive symbiont with a reduced genome amongst a multipartite beetle microbiome.</title>
        <authorList>
            <person name="Waterworth S.C."/>
            <person name="Florez L.V."/>
            <person name="Rees E.R."/>
            <person name="Hertweck C."/>
            <person name="Kaltenpoth M."/>
            <person name="Kwan J.C."/>
        </authorList>
    </citation>
    <scope>NUCLEOTIDE SEQUENCE [LARGE SCALE GENOMIC DNA]</scope>
</reference>